<organism evidence="2 3">
    <name type="scientific">Lactuca saligna</name>
    <name type="common">Willowleaf lettuce</name>
    <dbReference type="NCBI Taxonomy" id="75948"/>
    <lineage>
        <taxon>Eukaryota</taxon>
        <taxon>Viridiplantae</taxon>
        <taxon>Streptophyta</taxon>
        <taxon>Embryophyta</taxon>
        <taxon>Tracheophyta</taxon>
        <taxon>Spermatophyta</taxon>
        <taxon>Magnoliopsida</taxon>
        <taxon>eudicotyledons</taxon>
        <taxon>Gunneridae</taxon>
        <taxon>Pentapetalae</taxon>
        <taxon>asterids</taxon>
        <taxon>campanulids</taxon>
        <taxon>Asterales</taxon>
        <taxon>Asteraceae</taxon>
        <taxon>Cichorioideae</taxon>
        <taxon>Cichorieae</taxon>
        <taxon>Lactucinae</taxon>
        <taxon>Lactuca</taxon>
    </lineage>
</organism>
<proteinExistence type="predicted"/>
<accession>A0AA36EIR8</accession>
<reference evidence="2" key="1">
    <citation type="submission" date="2023-04" db="EMBL/GenBank/DDBJ databases">
        <authorList>
            <person name="Vijverberg K."/>
            <person name="Xiong W."/>
            <person name="Schranz E."/>
        </authorList>
    </citation>
    <scope>NUCLEOTIDE SEQUENCE</scope>
</reference>
<gene>
    <name evidence="2" type="ORF">LSALG_LOCUS33855</name>
</gene>
<keyword evidence="3" id="KW-1185">Reference proteome</keyword>
<evidence type="ECO:0000313" key="2">
    <source>
        <dbReference type="EMBL" id="CAI9294895.1"/>
    </source>
</evidence>
<evidence type="ECO:0000256" key="1">
    <source>
        <dbReference type="SAM" id="MobiDB-lite"/>
    </source>
</evidence>
<protein>
    <submittedName>
        <fullName evidence="2">Uncharacterized protein</fullName>
    </submittedName>
</protein>
<feature type="compositionally biased region" description="Polar residues" evidence="1">
    <location>
        <begin position="41"/>
        <end position="51"/>
    </location>
</feature>
<evidence type="ECO:0000313" key="3">
    <source>
        <dbReference type="Proteomes" id="UP001177003"/>
    </source>
</evidence>
<sequence>MNENEQLHERSTQAPPMIHLPRRKYNGGSFCSRRREKGPSRGSNESSKGFLSSSCASSVLEGRCEGGESKGGFQSPIFVPGKQPLRSFCSRWLKGVFVGLALDRSSMRRRSIMAAGSLFFWPVVNRGEEGGQRCSHRTRGGVLVAPIERKGGRREAVASLFSPGINTPRCVSEQPM</sequence>
<dbReference type="AlphaFoldDB" id="A0AA36EIR8"/>
<feature type="compositionally biased region" description="Basic and acidic residues" evidence="1">
    <location>
        <begin position="1"/>
        <end position="11"/>
    </location>
</feature>
<feature type="region of interest" description="Disordered" evidence="1">
    <location>
        <begin position="1"/>
        <end position="51"/>
    </location>
</feature>
<dbReference type="EMBL" id="OX465083">
    <property type="protein sequence ID" value="CAI9294895.1"/>
    <property type="molecule type" value="Genomic_DNA"/>
</dbReference>
<dbReference type="Proteomes" id="UP001177003">
    <property type="component" value="Chromosome 7"/>
</dbReference>
<name>A0AA36EIR8_LACSI</name>